<evidence type="ECO:0000256" key="1">
    <source>
        <dbReference type="ARBA" id="ARBA00004141"/>
    </source>
</evidence>
<feature type="transmembrane region" description="Helical" evidence="5">
    <location>
        <begin position="276"/>
        <end position="295"/>
    </location>
</feature>
<sequence length="487" mass="53221">MAITKSKRGRAAYSDEGGAPPVRDAWVFWGLLALLVWAPLPLGSNRTFAIGILVPWVFALLAGALWAWRGQADAAWQRLALFKWPLMALGAFVLLVWFQTLPLPSAWVQALSPEAWRVQDGVAPFRLSLDVFQTRLYAALSTGYFCAFLLVLLTVRDRARLDQLAMGLVVAGVLQAVLAVVLFSATAHYQIYFFEVLHDRTKGSFGYHNHFAGYMELCLSIGVGLMLARLGKDVSQGSGWKHVVGRILAFVLSPKMRLRMLLVVMVIALVLTRSRMGNAGFFASLVIVGLISLALTRRSAPAMVTLVISLIVVDVVVVGSWVGLEKVVNRVQETTVSGGGSEESIEQRQQAAMAALGLVRDFPAFGTGGGSFYNSYMRYRATDKLYFDHAHNDYVELAADYGLVGLGLLGAFVLATFYAAARTLAKRRSSLPRGIAFGVMMAIVSIAIHSWVDFNLQLPANVLTLMVIMAMGWVAYNLPSGRHTGEQ</sequence>
<dbReference type="GO" id="GO:0016874">
    <property type="term" value="F:ligase activity"/>
    <property type="evidence" value="ECO:0007669"/>
    <property type="project" value="UniProtKB-KW"/>
</dbReference>
<evidence type="ECO:0000256" key="2">
    <source>
        <dbReference type="ARBA" id="ARBA00022692"/>
    </source>
</evidence>
<feature type="transmembrane region" description="Helical" evidence="5">
    <location>
        <begin position="48"/>
        <end position="68"/>
    </location>
</feature>
<feature type="transmembrane region" description="Helical" evidence="5">
    <location>
        <begin position="458"/>
        <end position="478"/>
    </location>
</feature>
<dbReference type="RefSeq" id="WP_273926240.1">
    <property type="nucleotide sequence ID" value="NZ_JAQSIO010000002.1"/>
</dbReference>
<dbReference type="EMBL" id="JAQSIO010000002">
    <property type="protein sequence ID" value="MDD0814597.1"/>
    <property type="molecule type" value="Genomic_DNA"/>
</dbReference>
<feature type="domain" description="O-antigen ligase-related" evidence="6">
    <location>
        <begin position="261"/>
        <end position="409"/>
    </location>
</feature>
<comment type="caution">
    <text evidence="7">The sequence shown here is derived from an EMBL/GenBank/DDBJ whole genome shotgun (WGS) entry which is preliminary data.</text>
</comment>
<name>A0ABT5MDE3_9BURK</name>
<evidence type="ECO:0000259" key="6">
    <source>
        <dbReference type="Pfam" id="PF04932"/>
    </source>
</evidence>
<feature type="transmembrane region" description="Helical" evidence="5">
    <location>
        <begin position="302"/>
        <end position="324"/>
    </location>
</feature>
<keyword evidence="4 5" id="KW-0472">Membrane</keyword>
<gene>
    <name evidence="7" type="ORF">PSQ39_08155</name>
</gene>
<dbReference type="PANTHER" id="PTHR37422">
    <property type="entry name" value="TEICHURONIC ACID BIOSYNTHESIS PROTEIN TUAE"/>
    <property type="match status" value="1"/>
</dbReference>
<feature type="transmembrane region" description="Helical" evidence="5">
    <location>
        <begin position="25"/>
        <end position="42"/>
    </location>
</feature>
<keyword evidence="3 5" id="KW-1133">Transmembrane helix</keyword>
<feature type="transmembrane region" description="Helical" evidence="5">
    <location>
        <begin position="136"/>
        <end position="155"/>
    </location>
</feature>
<accession>A0ABT5MDE3</accession>
<protein>
    <submittedName>
        <fullName evidence="7">O-antigen ligase family protein</fullName>
    </submittedName>
</protein>
<feature type="transmembrane region" description="Helical" evidence="5">
    <location>
        <begin position="167"/>
        <end position="191"/>
    </location>
</feature>
<evidence type="ECO:0000256" key="4">
    <source>
        <dbReference type="ARBA" id="ARBA00023136"/>
    </source>
</evidence>
<dbReference type="InterPro" id="IPR007016">
    <property type="entry name" value="O-antigen_ligase-rel_domated"/>
</dbReference>
<organism evidence="7 8">
    <name type="scientific">Curvibacter microcysteis</name>
    <dbReference type="NCBI Taxonomy" id="3026419"/>
    <lineage>
        <taxon>Bacteria</taxon>
        <taxon>Pseudomonadati</taxon>
        <taxon>Pseudomonadota</taxon>
        <taxon>Betaproteobacteria</taxon>
        <taxon>Burkholderiales</taxon>
        <taxon>Comamonadaceae</taxon>
        <taxon>Curvibacter</taxon>
    </lineage>
</organism>
<feature type="transmembrane region" description="Helical" evidence="5">
    <location>
        <begin position="80"/>
        <end position="98"/>
    </location>
</feature>
<dbReference type="InterPro" id="IPR051533">
    <property type="entry name" value="WaaL-like"/>
</dbReference>
<comment type="subcellular location">
    <subcellularLocation>
        <location evidence="1">Membrane</location>
        <topology evidence="1">Multi-pass membrane protein</topology>
    </subcellularLocation>
</comment>
<evidence type="ECO:0000313" key="7">
    <source>
        <dbReference type="EMBL" id="MDD0814597.1"/>
    </source>
</evidence>
<feature type="transmembrane region" description="Helical" evidence="5">
    <location>
        <begin position="211"/>
        <end position="231"/>
    </location>
</feature>
<feature type="transmembrane region" description="Helical" evidence="5">
    <location>
        <begin position="243"/>
        <end position="270"/>
    </location>
</feature>
<feature type="transmembrane region" description="Helical" evidence="5">
    <location>
        <begin position="401"/>
        <end position="421"/>
    </location>
</feature>
<dbReference type="Pfam" id="PF04932">
    <property type="entry name" value="Wzy_C"/>
    <property type="match status" value="1"/>
</dbReference>
<evidence type="ECO:0000313" key="8">
    <source>
        <dbReference type="Proteomes" id="UP001528672"/>
    </source>
</evidence>
<reference evidence="7 8" key="1">
    <citation type="submission" date="2023-02" db="EMBL/GenBank/DDBJ databases">
        <title>Bacterial whole genome sequence for Curvibacter sp. HBC28.</title>
        <authorList>
            <person name="Le V."/>
            <person name="Ko S.-R."/>
            <person name="Ahn C.-Y."/>
            <person name="Oh H.-M."/>
        </authorList>
    </citation>
    <scope>NUCLEOTIDE SEQUENCE [LARGE SCALE GENOMIC DNA]</scope>
    <source>
        <strain evidence="7 8">HBC28</strain>
    </source>
</reference>
<proteinExistence type="predicted"/>
<dbReference type="Proteomes" id="UP001528672">
    <property type="component" value="Unassembled WGS sequence"/>
</dbReference>
<dbReference type="PANTHER" id="PTHR37422:SF13">
    <property type="entry name" value="LIPOPOLYSACCHARIDE BIOSYNTHESIS PROTEIN PA4999-RELATED"/>
    <property type="match status" value="1"/>
</dbReference>
<feature type="transmembrane region" description="Helical" evidence="5">
    <location>
        <begin position="433"/>
        <end position="452"/>
    </location>
</feature>
<keyword evidence="8" id="KW-1185">Reference proteome</keyword>
<keyword evidence="2 5" id="KW-0812">Transmembrane</keyword>
<keyword evidence="7" id="KW-0436">Ligase</keyword>
<evidence type="ECO:0000256" key="3">
    <source>
        <dbReference type="ARBA" id="ARBA00022989"/>
    </source>
</evidence>
<evidence type="ECO:0000256" key="5">
    <source>
        <dbReference type="SAM" id="Phobius"/>
    </source>
</evidence>